<reference evidence="1 2" key="1">
    <citation type="journal article" date="2014" name="Nature">
        <title>An environmental bacterial taxon with a large and distinct metabolic repertoire.</title>
        <authorList>
            <person name="Wilson M.C."/>
            <person name="Mori T."/>
            <person name="Ruckert C."/>
            <person name="Uria A.R."/>
            <person name="Helf M.J."/>
            <person name="Takada K."/>
            <person name="Gernert C."/>
            <person name="Steffens U.A."/>
            <person name="Heycke N."/>
            <person name="Schmitt S."/>
            <person name="Rinke C."/>
            <person name="Helfrich E.J."/>
            <person name="Brachmann A.O."/>
            <person name="Gurgui C."/>
            <person name="Wakimoto T."/>
            <person name="Kracht M."/>
            <person name="Crusemann M."/>
            <person name="Hentschel U."/>
            <person name="Abe I."/>
            <person name="Matsunaga S."/>
            <person name="Kalinowski J."/>
            <person name="Takeyama H."/>
            <person name="Piel J."/>
        </authorList>
    </citation>
    <scope>NUCLEOTIDE SEQUENCE [LARGE SCALE GENOMIC DNA]</scope>
    <source>
        <strain evidence="2">TSY1</strain>
    </source>
</reference>
<dbReference type="HOGENOM" id="CLU_3023448_0_0_7"/>
<name>W4L3C1_ENTF1</name>
<proteinExistence type="predicted"/>
<dbReference type="EMBL" id="AZHW01001446">
    <property type="protein sequence ID" value="ETW92537.1"/>
    <property type="molecule type" value="Genomic_DNA"/>
</dbReference>
<sequence length="55" mass="6455">MCPDTKASIEKFLYFIVGKNAIIDSKVINRTKKKSVVIITISRHTYSNRYICFWI</sequence>
<evidence type="ECO:0000313" key="1">
    <source>
        <dbReference type="EMBL" id="ETW92537.1"/>
    </source>
</evidence>
<dbReference type="AlphaFoldDB" id="W4L3C1"/>
<keyword evidence="2" id="KW-1185">Reference proteome</keyword>
<evidence type="ECO:0000313" key="2">
    <source>
        <dbReference type="Proteomes" id="UP000019141"/>
    </source>
</evidence>
<accession>W4L3C1</accession>
<gene>
    <name evidence="1" type="ORF">ETSY1_43190</name>
</gene>
<comment type="caution">
    <text evidence="1">The sequence shown here is derived from an EMBL/GenBank/DDBJ whole genome shotgun (WGS) entry which is preliminary data.</text>
</comment>
<dbReference type="Proteomes" id="UP000019141">
    <property type="component" value="Unassembled WGS sequence"/>
</dbReference>
<protein>
    <submittedName>
        <fullName evidence="1">Uncharacterized protein</fullName>
    </submittedName>
</protein>
<organism evidence="1 2">
    <name type="scientific">Entotheonella factor</name>
    <dbReference type="NCBI Taxonomy" id="1429438"/>
    <lineage>
        <taxon>Bacteria</taxon>
        <taxon>Pseudomonadati</taxon>
        <taxon>Nitrospinota/Tectimicrobiota group</taxon>
        <taxon>Candidatus Tectimicrobiota</taxon>
        <taxon>Candidatus Entotheonellia</taxon>
        <taxon>Candidatus Entotheonellales</taxon>
        <taxon>Candidatus Entotheonellaceae</taxon>
        <taxon>Candidatus Entotheonella</taxon>
    </lineage>
</organism>